<accession>A0A8H6RTP0</accession>
<keyword evidence="1" id="KW-0732">Signal</keyword>
<dbReference type="Proteomes" id="UP000660729">
    <property type="component" value="Unassembled WGS sequence"/>
</dbReference>
<evidence type="ECO:0000256" key="1">
    <source>
        <dbReference type="SAM" id="SignalP"/>
    </source>
</evidence>
<keyword evidence="3" id="KW-1185">Reference proteome</keyword>
<dbReference type="AlphaFoldDB" id="A0A8H6RTP0"/>
<protein>
    <submittedName>
        <fullName evidence="2">Uncharacterized protein</fullName>
    </submittedName>
</protein>
<organism evidence="2 3">
    <name type="scientific">Pseudocercospora fuligena</name>
    <dbReference type="NCBI Taxonomy" id="685502"/>
    <lineage>
        <taxon>Eukaryota</taxon>
        <taxon>Fungi</taxon>
        <taxon>Dikarya</taxon>
        <taxon>Ascomycota</taxon>
        <taxon>Pezizomycotina</taxon>
        <taxon>Dothideomycetes</taxon>
        <taxon>Dothideomycetidae</taxon>
        <taxon>Mycosphaerellales</taxon>
        <taxon>Mycosphaerellaceae</taxon>
        <taxon>Pseudocercospora</taxon>
    </lineage>
</organism>
<sequence>MQLLNTLIFATSSLAAALPQLDGVRTTDLPEGYSWSVENWHAGCARAGCNYNFNVSSEINNIYPGFKAYCSGYDTGYYSDCEILEGVSTSGTPFVAASLRPNVQNGIATMSVSLSFTDSGTGITRNISGWHDASYNAFVAPLQNFTIEPSQVTAVL</sequence>
<feature type="signal peptide" evidence="1">
    <location>
        <begin position="1"/>
        <end position="17"/>
    </location>
</feature>
<dbReference type="OrthoDB" id="3508922at2759"/>
<comment type="caution">
    <text evidence="2">The sequence shown here is derived from an EMBL/GenBank/DDBJ whole genome shotgun (WGS) entry which is preliminary data.</text>
</comment>
<dbReference type="EMBL" id="JABCIY010000016">
    <property type="protein sequence ID" value="KAF7197289.1"/>
    <property type="molecule type" value="Genomic_DNA"/>
</dbReference>
<reference evidence="2" key="1">
    <citation type="submission" date="2020-04" db="EMBL/GenBank/DDBJ databases">
        <title>Draft genome resource of the tomato pathogen Pseudocercospora fuligena.</title>
        <authorList>
            <person name="Zaccaron A."/>
        </authorList>
    </citation>
    <scope>NUCLEOTIDE SEQUENCE</scope>
    <source>
        <strain evidence="2">PF001</strain>
    </source>
</reference>
<feature type="chain" id="PRO_5034162377" evidence="1">
    <location>
        <begin position="18"/>
        <end position="156"/>
    </location>
</feature>
<name>A0A8H6RTP0_9PEZI</name>
<gene>
    <name evidence="2" type="ORF">HII31_01340</name>
</gene>
<evidence type="ECO:0000313" key="3">
    <source>
        <dbReference type="Proteomes" id="UP000660729"/>
    </source>
</evidence>
<evidence type="ECO:0000313" key="2">
    <source>
        <dbReference type="EMBL" id="KAF7197289.1"/>
    </source>
</evidence>
<proteinExistence type="predicted"/>